<evidence type="ECO:0000313" key="2">
    <source>
        <dbReference type="Proteomes" id="UP000022611"/>
    </source>
</evidence>
<protein>
    <submittedName>
        <fullName evidence="1">Uncharacterized protein</fullName>
    </submittedName>
</protein>
<name>A0A010RUV6_PSEFL</name>
<evidence type="ECO:0000313" key="1">
    <source>
        <dbReference type="EMBL" id="EXF96081.1"/>
    </source>
</evidence>
<gene>
    <name evidence="1" type="ORF">HK44_022425</name>
</gene>
<accession>A0A010RUV6</accession>
<comment type="caution">
    <text evidence="1">The sequence shown here is derived from an EMBL/GenBank/DDBJ whole genome shotgun (WGS) entry which is preliminary data.</text>
</comment>
<dbReference type="EMBL" id="AFOY02000004">
    <property type="protein sequence ID" value="EXF96081.1"/>
    <property type="molecule type" value="Genomic_DNA"/>
</dbReference>
<proteinExistence type="predicted"/>
<dbReference type="PATRIC" id="fig|1042209.11.peg.1025"/>
<reference evidence="1 2" key="1">
    <citation type="journal article" date="2011" name="J. Bacteriol.">
        <title>Draft genome sequence of the polycyclic aromatic hydrocarbon-degrading, genetically engineered bioluminescent bioreporter Pseudomonas fluorescens HK44.</title>
        <authorList>
            <person name="Chauhan A."/>
            <person name="Layton A.C."/>
            <person name="Williams D.E."/>
            <person name="Smartt A.E."/>
            <person name="Ripp S."/>
            <person name="Karpinets T.V."/>
            <person name="Brown S.D."/>
            <person name="Sayler G.S."/>
        </authorList>
    </citation>
    <scope>NUCLEOTIDE SEQUENCE [LARGE SCALE GENOMIC DNA]</scope>
    <source>
        <strain evidence="1 2">HK44</strain>
    </source>
</reference>
<dbReference type="RefSeq" id="WP_019689420.1">
    <property type="nucleotide sequence ID" value="NZ_AFOY02000004.1"/>
</dbReference>
<organism evidence="1 2">
    <name type="scientific">Pseudomonas fluorescens HK44</name>
    <dbReference type="NCBI Taxonomy" id="1042209"/>
    <lineage>
        <taxon>Bacteria</taxon>
        <taxon>Pseudomonadati</taxon>
        <taxon>Pseudomonadota</taxon>
        <taxon>Gammaproteobacteria</taxon>
        <taxon>Pseudomonadales</taxon>
        <taxon>Pseudomonadaceae</taxon>
        <taxon>Pseudomonas</taxon>
    </lineage>
</organism>
<dbReference type="HOGENOM" id="CLU_168274_0_0_6"/>
<dbReference type="Proteomes" id="UP000022611">
    <property type="component" value="Unassembled WGS sequence"/>
</dbReference>
<dbReference type="AlphaFoldDB" id="A0A010RUV6"/>
<dbReference type="OrthoDB" id="6195742at2"/>
<sequence length="128" mass="13683">MAKINVLAGDFLHGVGAYESGVVSIETALYPWPGINVPVTDIKHINVVNQTPIALTQCPSGMGLAAAMALAPTWSVTDTAMTRADAEVTFWIELSDGRKMLCLTDIATYRRLEAGCSRPTSGLNQEES</sequence>